<protein>
    <recommendedName>
        <fullName evidence="4">Phorbol-ester/DAG-type domain-containing protein</fullName>
    </recommendedName>
</protein>
<dbReference type="EMBL" id="JAAMPC010000017">
    <property type="protein sequence ID" value="KAG2245653.1"/>
    <property type="molecule type" value="Genomic_DNA"/>
</dbReference>
<feature type="domain" description="Phorbol-ester/DAG-type" evidence="4">
    <location>
        <begin position="81"/>
        <end position="144"/>
    </location>
</feature>
<dbReference type="PROSITE" id="PS50081">
    <property type="entry name" value="ZF_DAG_PE_2"/>
    <property type="match status" value="1"/>
</dbReference>
<accession>A0A8X7P7U7</accession>
<keyword evidence="3" id="KW-0862">Zinc</keyword>
<evidence type="ECO:0000313" key="5">
    <source>
        <dbReference type="EMBL" id="KAG2245653.1"/>
    </source>
</evidence>
<dbReference type="Pfam" id="PF03107">
    <property type="entry name" value="C1_2"/>
    <property type="match status" value="1"/>
</dbReference>
<dbReference type="InterPro" id="IPR054483">
    <property type="entry name" value="DC1-like_CT"/>
</dbReference>
<dbReference type="GO" id="GO:0046872">
    <property type="term" value="F:metal ion binding"/>
    <property type="evidence" value="ECO:0007669"/>
    <property type="project" value="UniProtKB-KW"/>
</dbReference>
<evidence type="ECO:0000256" key="2">
    <source>
        <dbReference type="ARBA" id="ARBA00022737"/>
    </source>
</evidence>
<evidence type="ECO:0000259" key="4">
    <source>
        <dbReference type="PROSITE" id="PS50081"/>
    </source>
</evidence>
<evidence type="ECO:0000256" key="1">
    <source>
        <dbReference type="ARBA" id="ARBA00022723"/>
    </source>
</evidence>
<evidence type="ECO:0000256" key="3">
    <source>
        <dbReference type="ARBA" id="ARBA00022833"/>
    </source>
</evidence>
<dbReference type="InterPro" id="IPR053192">
    <property type="entry name" value="Vacuole_Formation_Reg"/>
</dbReference>
<gene>
    <name evidence="5" type="ORF">Bca52824_085281</name>
</gene>
<dbReference type="AlphaFoldDB" id="A0A8X7P7U7"/>
<sequence>MAMIRNDTHFWSPAHSDGLSESDLSKIHDTIKKRNLYHIPRLNFCCDCLERIEDDDFRSGCNSCGKQWHLRCIPSSPAVINHPFHAYHPLELLIDVPPEHSKGKCDACKEELKSYFYHCSLCNFSMHVRCSRNPPPPKVKTSKCHERELFCMDPALMYARYHRPVQGEKAEKIELVHNNRITRPNCATCGSRCLRPLILKLKLVNTYERAADRAKTVHSSEYYWKSCIIKAFMVYPLVLRLCLPMGGSGTHVRKIPPSRPGEKAEKIELVHNNRITRPNCATCGSRCLRPLILKLKLVNTYEFHGLSSCIASLSSYGGLLAQVAVYP</sequence>
<reference evidence="5 6" key="1">
    <citation type="submission" date="2020-02" db="EMBL/GenBank/DDBJ databases">
        <authorList>
            <person name="Ma Q."/>
            <person name="Huang Y."/>
            <person name="Song X."/>
            <person name="Pei D."/>
        </authorList>
    </citation>
    <scope>NUCLEOTIDE SEQUENCE [LARGE SCALE GENOMIC DNA]</scope>
    <source>
        <strain evidence="5">Sxm20200214</strain>
        <tissue evidence="5">Leaf</tissue>
    </source>
</reference>
<dbReference type="InterPro" id="IPR004146">
    <property type="entry name" value="DC1"/>
</dbReference>
<proteinExistence type="predicted"/>
<dbReference type="Pfam" id="PF22926">
    <property type="entry name" value="C1-like_CT"/>
    <property type="match status" value="2"/>
</dbReference>
<dbReference type="Proteomes" id="UP000886595">
    <property type="component" value="Unassembled WGS sequence"/>
</dbReference>
<dbReference type="PANTHER" id="PTHR32410:SF174">
    <property type="entry name" value="CYSTEINE_HISTIDINE-RICH C1 DOMAIN FAMILY PROTEIN"/>
    <property type="match status" value="1"/>
</dbReference>
<dbReference type="InterPro" id="IPR046349">
    <property type="entry name" value="C1-like_sf"/>
</dbReference>
<organism evidence="5 6">
    <name type="scientific">Brassica carinata</name>
    <name type="common">Ethiopian mustard</name>
    <name type="synonym">Abyssinian cabbage</name>
    <dbReference type="NCBI Taxonomy" id="52824"/>
    <lineage>
        <taxon>Eukaryota</taxon>
        <taxon>Viridiplantae</taxon>
        <taxon>Streptophyta</taxon>
        <taxon>Embryophyta</taxon>
        <taxon>Tracheophyta</taxon>
        <taxon>Spermatophyta</taxon>
        <taxon>Magnoliopsida</taxon>
        <taxon>eudicotyledons</taxon>
        <taxon>Gunneridae</taxon>
        <taxon>Pentapetalae</taxon>
        <taxon>rosids</taxon>
        <taxon>malvids</taxon>
        <taxon>Brassicales</taxon>
        <taxon>Brassicaceae</taxon>
        <taxon>Brassiceae</taxon>
        <taxon>Brassica</taxon>
    </lineage>
</organism>
<dbReference type="SUPFAM" id="SSF57889">
    <property type="entry name" value="Cysteine-rich domain"/>
    <property type="match status" value="1"/>
</dbReference>
<dbReference type="PANTHER" id="PTHR32410">
    <property type="entry name" value="CYSTEINE/HISTIDINE-RICH C1 DOMAIN FAMILY PROTEIN"/>
    <property type="match status" value="1"/>
</dbReference>
<keyword evidence="2" id="KW-0677">Repeat</keyword>
<name>A0A8X7P7U7_BRACI</name>
<keyword evidence="1" id="KW-0479">Metal-binding</keyword>
<comment type="caution">
    <text evidence="5">The sequence shown here is derived from an EMBL/GenBank/DDBJ whole genome shotgun (WGS) entry which is preliminary data.</text>
</comment>
<keyword evidence="6" id="KW-1185">Reference proteome</keyword>
<evidence type="ECO:0000313" key="6">
    <source>
        <dbReference type="Proteomes" id="UP000886595"/>
    </source>
</evidence>
<dbReference type="InterPro" id="IPR002219">
    <property type="entry name" value="PKC_DAG/PE"/>
</dbReference>